<dbReference type="RefSeq" id="WP_143025973.1">
    <property type="nucleotide sequence ID" value="NZ_FNKB01000001.1"/>
</dbReference>
<dbReference type="OrthoDB" id="4993002at2"/>
<evidence type="ECO:0000313" key="1">
    <source>
        <dbReference type="EMBL" id="SDQ15002.1"/>
    </source>
</evidence>
<name>A0A1H0YIJ4_9MICO</name>
<gene>
    <name evidence="1" type="ORF">SAMN04488565_0910</name>
</gene>
<dbReference type="AlphaFoldDB" id="A0A1H0YIJ4"/>
<reference evidence="1 2" key="1">
    <citation type="submission" date="2016-10" db="EMBL/GenBank/DDBJ databases">
        <authorList>
            <person name="de Groot N.N."/>
        </authorList>
    </citation>
    <scope>NUCLEOTIDE SEQUENCE [LARGE SCALE GENOMIC DNA]</scope>
    <source>
        <strain evidence="1 2">DSM 22788</strain>
    </source>
</reference>
<proteinExistence type="predicted"/>
<accession>A0A1H0YIJ4</accession>
<dbReference type="Proteomes" id="UP000182690">
    <property type="component" value="Unassembled WGS sequence"/>
</dbReference>
<dbReference type="EMBL" id="FNKB01000001">
    <property type="protein sequence ID" value="SDQ15002.1"/>
    <property type="molecule type" value="Genomic_DNA"/>
</dbReference>
<organism evidence="1 2">
    <name type="scientific">Leucobacter chromiiresistens</name>
    <dbReference type="NCBI Taxonomy" id="1079994"/>
    <lineage>
        <taxon>Bacteria</taxon>
        <taxon>Bacillati</taxon>
        <taxon>Actinomycetota</taxon>
        <taxon>Actinomycetes</taxon>
        <taxon>Micrococcales</taxon>
        <taxon>Microbacteriaceae</taxon>
        <taxon>Leucobacter</taxon>
    </lineage>
</organism>
<dbReference type="STRING" id="1079994.SAMN04488565_0910"/>
<sequence length="170" mass="19186">MSTATATTNIIVTHACGHAHARDLSDTAASLRSDKAKWWATQECKPCNAETFAARQRAKPVSAEVKAARAARLQMALDDAQRMNLPPLQGSEKQIPYGTELRYDAMRLLYEELVQSERMTEDEYDEKVTTLARRINRAKFWIEHKESSIDDFLLDLADPGDQNIGTENPY</sequence>
<evidence type="ECO:0000313" key="2">
    <source>
        <dbReference type="Proteomes" id="UP000182690"/>
    </source>
</evidence>
<protein>
    <submittedName>
        <fullName evidence="1">Uncharacterized protein</fullName>
    </submittedName>
</protein>